<dbReference type="AlphaFoldDB" id="A0A5S9IMN7"/>
<gene>
    <name evidence="2" type="ORF">UABAM_03079</name>
</gene>
<name>A0A5S9IMN7_UABAM</name>
<accession>A0A5S9IMN7</accession>
<keyword evidence="1" id="KW-1133">Transmembrane helix</keyword>
<dbReference type="EMBL" id="AP019860">
    <property type="protein sequence ID" value="BBM84718.1"/>
    <property type="molecule type" value="Genomic_DNA"/>
</dbReference>
<evidence type="ECO:0000313" key="2">
    <source>
        <dbReference type="EMBL" id="BBM84718.1"/>
    </source>
</evidence>
<sequence length="317" mass="37160">MAKILSILDFKKCSVFCLPFLVFFLVHYTMFSPSYKSYTTNGASVILLGNSILDRGISREILQKKWDITVEKIAQDGSASAFWYLVFKNIIVKQRTSKKVIIFFRDHYLTHPRFRTTGKYRNLLMRVATDNDPVLWQLVLRHDPVYYKLPGYNEREHYQRFVFSTIPQKVVSSLLQSDARSALDETFAVENLQTNLQTLQQVKLETETDFPMYNFTQQIRTSFLPYIVALAKQFDIQLIFVRAKRCNNSNKKHIGLYINDLKKYLQKEKVLFFDYSSTTLLKEEHFADGDHLNLEGQKVFSTLVAEDLYSRIKSTHH</sequence>
<dbReference type="KEGG" id="uam:UABAM_03079"/>
<dbReference type="Proteomes" id="UP000326354">
    <property type="component" value="Chromosome"/>
</dbReference>
<evidence type="ECO:0000313" key="3">
    <source>
        <dbReference type="Proteomes" id="UP000326354"/>
    </source>
</evidence>
<keyword evidence="1" id="KW-0812">Transmembrane</keyword>
<organism evidence="2 3">
    <name type="scientific">Uabimicrobium amorphum</name>
    <dbReference type="NCBI Taxonomy" id="2596890"/>
    <lineage>
        <taxon>Bacteria</taxon>
        <taxon>Pseudomonadati</taxon>
        <taxon>Planctomycetota</taxon>
        <taxon>Candidatus Uabimicrobiia</taxon>
        <taxon>Candidatus Uabimicrobiales</taxon>
        <taxon>Candidatus Uabimicrobiaceae</taxon>
        <taxon>Candidatus Uabimicrobium</taxon>
    </lineage>
</organism>
<keyword evidence="1" id="KW-0472">Membrane</keyword>
<keyword evidence="3" id="KW-1185">Reference proteome</keyword>
<evidence type="ECO:0000256" key="1">
    <source>
        <dbReference type="SAM" id="Phobius"/>
    </source>
</evidence>
<dbReference type="SUPFAM" id="SSF52266">
    <property type="entry name" value="SGNH hydrolase"/>
    <property type="match status" value="1"/>
</dbReference>
<feature type="transmembrane region" description="Helical" evidence="1">
    <location>
        <begin position="12"/>
        <end position="31"/>
    </location>
</feature>
<protein>
    <recommendedName>
        <fullName evidence="4">SGNH/GDSL hydrolase family protein</fullName>
    </recommendedName>
</protein>
<proteinExistence type="predicted"/>
<reference evidence="2 3" key="1">
    <citation type="submission" date="2019-08" db="EMBL/GenBank/DDBJ databases">
        <title>Complete genome sequence of Candidatus Uab amorphum.</title>
        <authorList>
            <person name="Shiratori T."/>
            <person name="Suzuki S."/>
            <person name="Kakizawa Y."/>
            <person name="Ishida K."/>
        </authorList>
    </citation>
    <scope>NUCLEOTIDE SEQUENCE [LARGE SCALE GENOMIC DNA]</scope>
    <source>
        <strain evidence="2 3">SRT547</strain>
    </source>
</reference>
<evidence type="ECO:0008006" key="4">
    <source>
        <dbReference type="Google" id="ProtNLM"/>
    </source>
</evidence>